<protein>
    <recommendedName>
        <fullName evidence="1">HTH marR-type domain-containing protein</fullName>
    </recommendedName>
</protein>
<dbReference type="Pfam" id="PF12802">
    <property type="entry name" value="MarR_2"/>
    <property type="match status" value="1"/>
</dbReference>
<dbReference type="PANTHER" id="PTHR33164:SF107">
    <property type="entry name" value="TRANSCRIPTIONAL REGULATORY PROTEIN"/>
    <property type="match status" value="1"/>
</dbReference>
<evidence type="ECO:0000313" key="3">
    <source>
        <dbReference type="Proteomes" id="UP000613840"/>
    </source>
</evidence>
<dbReference type="RefSeq" id="WP_188895302.1">
    <property type="nucleotide sequence ID" value="NZ_BMMZ01000004.1"/>
</dbReference>
<dbReference type="PANTHER" id="PTHR33164">
    <property type="entry name" value="TRANSCRIPTIONAL REGULATOR, MARR FAMILY"/>
    <property type="match status" value="1"/>
</dbReference>
<dbReference type="AlphaFoldDB" id="A0A917S9F2"/>
<evidence type="ECO:0000259" key="1">
    <source>
        <dbReference type="PROSITE" id="PS50995"/>
    </source>
</evidence>
<dbReference type="SMART" id="SM00347">
    <property type="entry name" value="HTH_MARR"/>
    <property type="match status" value="1"/>
</dbReference>
<feature type="domain" description="HTH marR-type" evidence="1">
    <location>
        <begin position="13"/>
        <end position="144"/>
    </location>
</feature>
<keyword evidence="3" id="KW-1185">Reference proteome</keyword>
<comment type="caution">
    <text evidence="2">The sequence shown here is derived from an EMBL/GenBank/DDBJ whole genome shotgun (WGS) entry which is preliminary data.</text>
</comment>
<organism evidence="2 3">
    <name type="scientific">Microlunatus endophyticus</name>
    <dbReference type="NCBI Taxonomy" id="1716077"/>
    <lineage>
        <taxon>Bacteria</taxon>
        <taxon>Bacillati</taxon>
        <taxon>Actinomycetota</taxon>
        <taxon>Actinomycetes</taxon>
        <taxon>Propionibacteriales</taxon>
        <taxon>Propionibacteriaceae</taxon>
        <taxon>Microlunatus</taxon>
    </lineage>
</organism>
<dbReference type="InterPro" id="IPR036390">
    <property type="entry name" value="WH_DNA-bd_sf"/>
</dbReference>
<dbReference type="PROSITE" id="PS50995">
    <property type="entry name" value="HTH_MARR_2"/>
    <property type="match status" value="1"/>
</dbReference>
<dbReference type="EMBL" id="BMMZ01000004">
    <property type="protein sequence ID" value="GGL62767.1"/>
    <property type="molecule type" value="Genomic_DNA"/>
</dbReference>
<proteinExistence type="predicted"/>
<dbReference type="Proteomes" id="UP000613840">
    <property type="component" value="Unassembled WGS sequence"/>
</dbReference>
<evidence type="ECO:0000313" key="2">
    <source>
        <dbReference type="EMBL" id="GGL62767.1"/>
    </source>
</evidence>
<reference evidence="2" key="2">
    <citation type="submission" date="2020-09" db="EMBL/GenBank/DDBJ databases">
        <authorList>
            <person name="Sun Q."/>
            <person name="Zhou Y."/>
        </authorList>
    </citation>
    <scope>NUCLEOTIDE SEQUENCE</scope>
    <source>
        <strain evidence="2">CGMCC 4.7306</strain>
    </source>
</reference>
<dbReference type="GO" id="GO:0003700">
    <property type="term" value="F:DNA-binding transcription factor activity"/>
    <property type="evidence" value="ECO:0007669"/>
    <property type="project" value="InterPro"/>
</dbReference>
<dbReference type="Gene3D" id="1.10.10.10">
    <property type="entry name" value="Winged helix-like DNA-binding domain superfamily/Winged helix DNA-binding domain"/>
    <property type="match status" value="1"/>
</dbReference>
<sequence>MQASSDARTADDSDDLIDLLAQSAFMTMRVLTKLAADNDLSLTQLRVLAILRDRRLQMSDLAGYLGLEKSTLTGLVSRAESRGLLQRAPNAADRRSVDVLLTDQGRLLARQLAADLTAQLKPLTEPLASADRDRLRHLLAKVNAPRVG</sequence>
<dbReference type="InterPro" id="IPR039422">
    <property type="entry name" value="MarR/SlyA-like"/>
</dbReference>
<gene>
    <name evidence="2" type="ORF">GCM10011575_21580</name>
</gene>
<accession>A0A917S9F2</accession>
<name>A0A917S9F2_9ACTN</name>
<reference evidence="2" key="1">
    <citation type="journal article" date="2014" name="Int. J. Syst. Evol. Microbiol.">
        <title>Complete genome sequence of Corynebacterium casei LMG S-19264T (=DSM 44701T), isolated from a smear-ripened cheese.</title>
        <authorList>
            <consortium name="US DOE Joint Genome Institute (JGI-PGF)"/>
            <person name="Walter F."/>
            <person name="Albersmeier A."/>
            <person name="Kalinowski J."/>
            <person name="Ruckert C."/>
        </authorList>
    </citation>
    <scope>NUCLEOTIDE SEQUENCE</scope>
    <source>
        <strain evidence="2">CGMCC 4.7306</strain>
    </source>
</reference>
<dbReference type="SUPFAM" id="SSF46785">
    <property type="entry name" value="Winged helix' DNA-binding domain"/>
    <property type="match status" value="1"/>
</dbReference>
<dbReference type="PRINTS" id="PR00598">
    <property type="entry name" value="HTHMARR"/>
</dbReference>
<dbReference type="InterPro" id="IPR000835">
    <property type="entry name" value="HTH_MarR-typ"/>
</dbReference>
<dbReference type="GO" id="GO:0006950">
    <property type="term" value="P:response to stress"/>
    <property type="evidence" value="ECO:0007669"/>
    <property type="project" value="TreeGrafter"/>
</dbReference>
<dbReference type="InterPro" id="IPR036388">
    <property type="entry name" value="WH-like_DNA-bd_sf"/>
</dbReference>